<sequence>MRRIPSPFSSSAEIDASPFTSNTANASRRSSSAAASSTSLVFSSMNSPRSMNPSPCRSVVEGISRRSARIAYCGLFALSLVVSWILREVAVALLESIPWISHFHQTPNREWFETDAVLRVSLGNYNEWNKRSERSPRQIAPRWMDGEDHLLVHCGFPNVLPSEWDHQLL</sequence>
<evidence type="ECO:0000313" key="8">
    <source>
        <dbReference type="Proteomes" id="UP001179952"/>
    </source>
</evidence>
<reference evidence="7" key="1">
    <citation type="journal article" date="2023" name="Nat. Commun.">
        <title>Diploid and tetraploid genomes of Acorus and the evolution of monocots.</title>
        <authorList>
            <person name="Ma L."/>
            <person name="Liu K.W."/>
            <person name="Li Z."/>
            <person name="Hsiao Y.Y."/>
            <person name="Qi Y."/>
            <person name="Fu T."/>
            <person name="Tang G.D."/>
            <person name="Zhang D."/>
            <person name="Sun W.H."/>
            <person name="Liu D.K."/>
            <person name="Li Y."/>
            <person name="Chen G.Z."/>
            <person name="Liu X.D."/>
            <person name="Liao X.Y."/>
            <person name="Jiang Y.T."/>
            <person name="Yu X."/>
            <person name="Hao Y."/>
            <person name="Huang J."/>
            <person name="Zhao X.W."/>
            <person name="Ke S."/>
            <person name="Chen Y.Y."/>
            <person name="Wu W.L."/>
            <person name="Hsu J.L."/>
            <person name="Lin Y.F."/>
            <person name="Huang M.D."/>
            <person name="Li C.Y."/>
            <person name="Huang L."/>
            <person name="Wang Z.W."/>
            <person name="Zhao X."/>
            <person name="Zhong W.Y."/>
            <person name="Peng D.H."/>
            <person name="Ahmad S."/>
            <person name="Lan S."/>
            <person name="Zhang J.S."/>
            <person name="Tsai W.C."/>
            <person name="Van de Peer Y."/>
            <person name="Liu Z.J."/>
        </authorList>
    </citation>
    <scope>NUCLEOTIDE SEQUENCE</scope>
    <source>
        <strain evidence="7">SCP</strain>
    </source>
</reference>
<keyword evidence="8" id="KW-1185">Reference proteome</keyword>
<feature type="compositionally biased region" description="Low complexity" evidence="6">
    <location>
        <begin position="20"/>
        <end position="31"/>
    </location>
</feature>
<dbReference type="InterPro" id="IPR005016">
    <property type="entry name" value="TDE1/TMS"/>
</dbReference>
<evidence type="ECO:0000256" key="2">
    <source>
        <dbReference type="ARBA" id="ARBA00006665"/>
    </source>
</evidence>
<accession>A0AAV9BVE8</accession>
<keyword evidence="3" id="KW-0812">Transmembrane</keyword>
<comment type="caution">
    <text evidence="7">The sequence shown here is derived from an EMBL/GenBank/DDBJ whole genome shotgun (WGS) entry which is preliminary data.</text>
</comment>
<keyword evidence="5" id="KW-0472">Membrane</keyword>
<feature type="region of interest" description="Disordered" evidence="6">
    <location>
        <begin position="1"/>
        <end position="31"/>
    </location>
</feature>
<proteinExistence type="inferred from homology"/>
<evidence type="ECO:0000256" key="4">
    <source>
        <dbReference type="ARBA" id="ARBA00022989"/>
    </source>
</evidence>
<evidence type="ECO:0000256" key="5">
    <source>
        <dbReference type="ARBA" id="ARBA00023136"/>
    </source>
</evidence>
<dbReference type="GO" id="GO:0016020">
    <property type="term" value="C:membrane"/>
    <property type="evidence" value="ECO:0007669"/>
    <property type="project" value="UniProtKB-SubCell"/>
</dbReference>
<name>A0AAV9BVE8_ACOGR</name>
<keyword evidence="4" id="KW-1133">Transmembrane helix</keyword>
<dbReference type="Pfam" id="PF03348">
    <property type="entry name" value="Serinc"/>
    <property type="match status" value="1"/>
</dbReference>
<reference evidence="7" key="2">
    <citation type="submission" date="2023-06" db="EMBL/GenBank/DDBJ databases">
        <authorList>
            <person name="Ma L."/>
            <person name="Liu K.-W."/>
            <person name="Li Z."/>
            <person name="Hsiao Y.-Y."/>
            <person name="Qi Y."/>
            <person name="Fu T."/>
            <person name="Tang G."/>
            <person name="Zhang D."/>
            <person name="Sun W.-H."/>
            <person name="Liu D.-K."/>
            <person name="Li Y."/>
            <person name="Chen G.-Z."/>
            <person name="Liu X.-D."/>
            <person name="Liao X.-Y."/>
            <person name="Jiang Y.-T."/>
            <person name="Yu X."/>
            <person name="Hao Y."/>
            <person name="Huang J."/>
            <person name="Zhao X.-W."/>
            <person name="Ke S."/>
            <person name="Chen Y.-Y."/>
            <person name="Wu W.-L."/>
            <person name="Hsu J.-L."/>
            <person name="Lin Y.-F."/>
            <person name="Huang M.-D."/>
            <person name="Li C.-Y."/>
            <person name="Huang L."/>
            <person name="Wang Z.-W."/>
            <person name="Zhao X."/>
            <person name="Zhong W.-Y."/>
            <person name="Peng D.-H."/>
            <person name="Ahmad S."/>
            <person name="Lan S."/>
            <person name="Zhang J.-S."/>
            <person name="Tsai W.-C."/>
            <person name="Van De Peer Y."/>
            <person name="Liu Z.-J."/>
        </authorList>
    </citation>
    <scope>NUCLEOTIDE SEQUENCE</scope>
    <source>
        <strain evidence="7">SCP</strain>
        <tissue evidence="7">Leaves</tissue>
    </source>
</reference>
<organism evidence="7 8">
    <name type="scientific">Acorus gramineus</name>
    <name type="common">Dwarf sweet flag</name>
    <dbReference type="NCBI Taxonomy" id="55184"/>
    <lineage>
        <taxon>Eukaryota</taxon>
        <taxon>Viridiplantae</taxon>
        <taxon>Streptophyta</taxon>
        <taxon>Embryophyta</taxon>
        <taxon>Tracheophyta</taxon>
        <taxon>Spermatophyta</taxon>
        <taxon>Magnoliopsida</taxon>
        <taxon>Liliopsida</taxon>
        <taxon>Acoraceae</taxon>
        <taxon>Acorus</taxon>
    </lineage>
</organism>
<protein>
    <submittedName>
        <fullName evidence="7">Uncharacterized protein</fullName>
    </submittedName>
</protein>
<dbReference type="EMBL" id="JAUJYN010000001">
    <property type="protein sequence ID" value="KAK1280725.1"/>
    <property type="molecule type" value="Genomic_DNA"/>
</dbReference>
<dbReference type="AlphaFoldDB" id="A0AAV9BVE8"/>
<evidence type="ECO:0000256" key="3">
    <source>
        <dbReference type="ARBA" id="ARBA00022692"/>
    </source>
</evidence>
<evidence type="ECO:0000313" key="7">
    <source>
        <dbReference type="EMBL" id="KAK1280725.1"/>
    </source>
</evidence>
<evidence type="ECO:0000256" key="6">
    <source>
        <dbReference type="SAM" id="MobiDB-lite"/>
    </source>
</evidence>
<comment type="subcellular location">
    <subcellularLocation>
        <location evidence="1">Membrane</location>
        <topology evidence="1">Multi-pass membrane protein</topology>
    </subcellularLocation>
</comment>
<dbReference type="Proteomes" id="UP001179952">
    <property type="component" value="Unassembled WGS sequence"/>
</dbReference>
<gene>
    <name evidence="7" type="ORF">QJS04_geneDACA019847</name>
</gene>
<evidence type="ECO:0000256" key="1">
    <source>
        <dbReference type="ARBA" id="ARBA00004141"/>
    </source>
</evidence>
<comment type="similarity">
    <text evidence="2">Belongs to the TDE1 family.</text>
</comment>